<reference evidence="8" key="1">
    <citation type="submission" date="2022-12" db="EMBL/GenBank/DDBJ databases">
        <authorList>
            <person name="Voronina O.L."/>
            <person name="Kunda M.S."/>
            <person name="Ryzhova N."/>
            <person name="Aksenova E.I."/>
        </authorList>
    </citation>
    <scope>NUCLEOTIDE SEQUENCE</scope>
    <source>
        <strain evidence="8">SCCH136:Ach223948</strain>
    </source>
</reference>
<feature type="region of interest" description="Disordered" evidence="6">
    <location>
        <begin position="3203"/>
        <end position="3223"/>
    </location>
</feature>
<accession>A0A9X3R2A2</accession>
<dbReference type="Proteomes" id="UP001141992">
    <property type="component" value="Unassembled WGS sequence"/>
</dbReference>
<evidence type="ECO:0000256" key="4">
    <source>
        <dbReference type="ARBA" id="ARBA00023026"/>
    </source>
</evidence>
<feature type="domain" description="Filamentous haemagglutinin FhaB/tRNA nuclease CdiA-like TPS" evidence="7">
    <location>
        <begin position="49"/>
        <end position="171"/>
    </location>
</feature>
<evidence type="ECO:0000259" key="7">
    <source>
        <dbReference type="SMART" id="SM00912"/>
    </source>
</evidence>
<feature type="region of interest" description="Disordered" evidence="6">
    <location>
        <begin position="2154"/>
        <end position="2187"/>
    </location>
</feature>
<organism evidence="8 9">
    <name type="scientific">Alcaligenes xylosoxydans xylosoxydans</name>
    <name type="common">Achromobacter xylosoxidans</name>
    <dbReference type="NCBI Taxonomy" id="85698"/>
    <lineage>
        <taxon>Bacteria</taxon>
        <taxon>Pseudomonadati</taxon>
        <taxon>Pseudomonadota</taxon>
        <taxon>Betaproteobacteria</taxon>
        <taxon>Burkholderiales</taxon>
        <taxon>Alcaligenaceae</taxon>
        <taxon>Achromobacter</taxon>
    </lineage>
</organism>
<dbReference type="InterPro" id="IPR006914">
    <property type="entry name" value="VENN_dom"/>
</dbReference>
<dbReference type="SMART" id="SM00912">
    <property type="entry name" value="Haemagg_act"/>
    <property type="match status" value="1"/>
</dbReference>
<dbReference type="GO" id="GO:0003824">
    <property type="term" value="F:catalytic activity"/>
    <property type="evidence" value="ECO:0007669"/>
    <property type="project" value="UniProtKB-ARBA"/>
</dbReference>
<evidence type="ECO:0000313" key="9">
    <source>
        <dbReference type="Proteomes" id="UP001141992"/>
    </source>
</evidence>
<feature type="region of interest" description="Disordered" evidence="6">
    <location>
        <begin position="2227"/>
        <end position="2267"/>
    </location>
</feature>
<name>A0A9X3R2A2_ALCXX</name>
<dbReference type="InterPro" id="IPR010069">
    <property type="entry name" value="CdiA_FHA1_rpt"/>
</dbReference>
<dbReference type="InterPro" id="IPR008619">
    <property type="entry name" value="Filamentous_hemagglutn_rpt"/>
</dbReference>
<feature type="compositionally biased region" description="Basic and acidic residues" evidence="6">
    <location>
        <begin position="2155"/>
        <end position="2179"/>
    </location>
</feature>
<evidence type="ECO:0000256" key="2">
    <source>
        <dbReference type="ARBA" id="ARBA00022656"/>
    </source>
</evidence>
<feature type="compositionally biased region" description="Basic and acidic residues" evidence="6">
    <location>
        <begin position="3350"/>
        <end position="3362"/>
    </location>
</feature>
<gene>
    <name evidence="8" type="ORF">O9570_01580</name>
</gene>
<dbReference type="Pfam" id="PF05594">
    <property type="entry name" value="Fil_haemagg"/>
    <property type="match status" value="12"/>
</dbReference>
<evidence type="ECO:0000256" key="6">
    <source>
        <dbReference type="SAM" id="MobiDB-lite"/>
    </source>
</evidence>
<evidence type="ECO:0000313" key="8">
    <source>
        <dbReference type="EMBL" id="MCZ8400112.1"/>
    </source>
</evidence>
<protein>
    <submittedName>
        <fullName evidence="8">Hemagglutinin repeat-containing protein</fullName>
    </submittedName>
</protein>
<dbReference type="InterPro" id="IPR008638">
    <property type="entry name" value="FhaB/CdiA-like_TPS"/>
</dbReference>
<dbReference type="Pfam" id="PF04829">
    <property type="entry name" value="PT-VENN"/>
    <property type="match status" value="1"/>
</dbReference>
<dbReference type="NCBIfam" id="TIGR01901">
    <property type="entry name" value="adhes_NPXG"/>
    <property type="match status" value="1"/>
</dbReference>
<dbReference type="InterPro" id="IPR025157">
    <property type="entry name" value="Hemagglutinin_rpt"/>
</dbReference>
<dbReference type="Pfam" id="PF13332">
    <property type="entry name" value="Fil_haemagg_2"/>
    <property type="match status" value="5"/>
</dbReference>
<keyword evidence="2" id="KW-0800">Toxin</keyword>
<keyword evidence="4" id="KW-0843">Virulence</keyword>
<feature type="region of interest" description="Disordered" evidence="6">
    <location>
        <begin position="2503"/>
        <end position="2525"/>
    </location>
</feature>
<dbReference type="Gene3D" id="2.160.20.10">
    <property type="entry name" value="Single-stranded right-handed beta-helix, Pectin lyase-like"/>
    <property type="match status" value="1"/>
</dbReference>
<comment type="similarity">
    <text evidence="5">In the N-terminal section; belongs to the CdiA toxin family.</text>
</comment>
<dbReference type="Pfam" id="PF05860">
    <property type="entry name" value="TPS"/>
    <property type="match status" value="1"/>
</dbReference>
<dbReference type="NCBIfam" id="TIGR01731">
    <property type="entry name" value="fil_hemag_20aa"/>
    <property type="match status" value="28"/>
</dbReference>
<sequence length="3362" mass="353363">MQYRYRFAFILWTVWLAGLVMPGRPAAADGIVADGAAPTGQRPHVVTTQNGLPQVNIAAPDQGGLSHNRYLRFDVDRRGAILNNSATMTSTGLAGMIQGNPNFGPNGATARVILNEINSSNPSMLRGFMEVAGDKAQVIVANPSGIVCDGCGTINAGRMTLSTGSPQRNADGSLAGFRVERGVVRIEGGGLNGDARHDTAYVDILARAVEINAGVWAREAVSVIAGRNRVSADAKTVAPLGAETMKPQLAIDMGQLGGMYSGHIRMIGTEAGVGVRNQGGHLQAAGTLTVSSEGRLSWLSGSTEAVTQAGGDISLAARDGLEHHGKLYGGGALSVASRTGNIEQSGTLAAAGDVRLTAGQGIQSRGNLLAGSDINSSLTRMADLVLTSQQDVRASGNLLSRKSIDIKGNRIDLSQGTLAADQLRIHAQDGEIALRQTTIDSRRLALDTTGAIDAQQAKVRAGSWRVGGNSLLNQAAVWTQVEDGESRFALTGALDNSGGVIEARQLELDAGSLDNRQGRLVMLGGGASHGRIAGLLDNRGGELGGNGDLALSAASMDNRSGMISSAESLDVVSGGDFHNGEGTLRVGKGLKLNAQGVLDNASGMIAAAQVDVTAQRVRNRQGQLIGQGDLRLTARQALDNAQGWLEAGRTLSVQAGGHWDNRDATALGGEQVRVTVDGLDNTAGRLQSGGDLRLGTFHDLVNRQGILTAGQALTWQGGAASLLDNGAGSLQSGGAMSLTGGALRNLHQGVVLSQQALALTLDGTLDNQGGMLTGHGQTAVRAGQLRNAQGSIQSLASLDLWFAGALDNRDGRIFSRESQQLHAQDILNTQGWMGSQGEWSAVGGAFSNRDGSIQTLGDATLAANALDNGKGALRSAANLTLRVAQDIDNQAGDISVGGRLDVQGAEAGARAGALNNAAGRISTGAGLALAAQGLDNTRQGLIHSERQLRLDLGESLDNRDGHVQSGEALQLDARQVLNEGGAIDSQRELDLRIAGRLGNDRGAVRSNGDQRIVAARVGNRAGVFSSRGALAVVADHLNNADGMFISQGAGDYRVAMLDNRQGKMHSGDALTLNSEQLDNQAGQLVATRTFLLDAARLDNSGRGNITSQERLNITADWLNNSDGGLLLGAIHTGVAARSVDNTSGRLQSVGSLTLSGLASLDNRQGSIQANGALRIQADEADSPSALFLFNQDGLVESAGTLAIDAHALDNRAGTLRSQDALSLSIGQDYTHQAGDTISSNAQVTLAVDGTLTNQAEWLLPGDLVVHSTHLTNQGSLAARHLQVTTGTLRNQGRLEADRMALDVDTLDNAASVMGDDVAVRGRVIDNHGRDGVVAATQQLSLQARERLSNRDGSLLYSGGALNLGSGDLLENRASVIEADGDVAIEAKRLENLREGLVIARDAQTDPATKWQRYNYYWRSYGSKVNPDLSSVAPTTQRLTFQDEDAAKSNPYGTLLAIDAPAKRAQLRVRNRWGKLTDLWVNYLALVPGADGSYAMTFYETRGHRQSLVPTPYQNTVWREFDWGRLEQWDPERHVDIAAAPFVTDYSNFRERTVTSTVTRDSLVSEGTGARILAGGDMALRISGSLLNDASVITANGNLDIPDDGVVDNRGYSVNERRQEIIVDHYDKDTVHWYPTFNRDVTTALSTVDGIISGNGNVTIRGASITNTTVAQAQISDVAAAFEAVQAERAEWERNPLAVTVPDADRIDGDTQLASDRPLLPAEQALTQKRHLRRVATSIPDNGLFRQPAAQDSPYLVVTDARFTSRSGFISSDYLLKQVGFDPARAHKRLGDGFYEQRLVREQVLQLTGRPSVRGESAMDQYQALMANGAKTAQDLQLVPGVALTPAQIAALQQDIVWMVSESVDTATGPQTVWVPKVYLAASTLRLTGDGALVGGGALQLSAGSVDNAGNLFADRALGIDADQFLHRGGDIKADRIDIQADHLAISSNLQDALRQASMSATDITLSGGDIRLRGARLDATHDLNLSARDSLDIGVAQSRHTASVDVISGAMGNRTRSGMETAGQRMAQVSGEWQQSQGSGLKAGNNVSVTAGRDLVLQGSQVAAGGSAHLQAEGDVRLSAASTTNTTRLKAGSSTSSVDNQREEQRLSLTSVSGDKGVTVLAGDAAVLEGAQVDSRQGHISLEANDVSVGRARRRVTDRDVEHTRDGKTKGWREMESSRNEATGSTLSGQDGITIVARTGDIAVKASTLHSEQGDLALRARQDVRIASSTESETRQSREHAEKKGFLRKSSSDTVKDDRMTREAGSVLSGDRVSIVAGNDLTVTGSAIVGDRDVNLRAGRDVDISAATETESHYLLEKKKKSGLLDSGGIGFTLGNQSSRHEVDEHGVIQSQSASTIGSTQGNVTITAENRVHVRGADLVAGTDLDITGDSVRIDPGYDERTRHETFESKQRGLTIALSGTVGSALNTAVSAARQAGQESDGRLRALQGAKAALSGVQAAQALERDDLQTQAADAKNTAAGLSAGDKDAAQGATNTIGVNISYGSQSSKTETRSESRRVQGSTLNAGRDISITANGAGRGADSGDVVLAGTQVKAGGDVLLSADRDIELLSARNVERIDGTSSSHGGNVGIGIGAGAGGYGINVSAGVNAGKGREKGRGLTHTETTLDAGGTVMLASGRDTLLKGAQVGGEYIEVNADRNLTLQSEQDSDHYSARQRDISAGGSFSFGSMSGTANISASQDKLRSDFDSVKEQTGLFAGRGGYDINVGHHTQLDGAVIASTAGPDQNLLDTGTLGWRDIDNRADFQARHSGGSMGTGGPVGKDLLTNAAGGMLSGANHGGHASGTTQAAVSEGGLHVRDQANQRQDVAELNRDAAHANDGSISPIFNKEKEQNRLRQVQLIGEIGSQSMDVIRTQGDIAGLKAQTDPKALAEARAQLGKEGRLYTDADVMDRAYANAMKHYGTGSDLQKAAQAVTGALTALAGDNLAGALGSAAAPYLATEIKRRIGEDNPAANAMAHAVLGAVTAQLNGQSPLAGGLGAGGGELAARVIARQLFPGKDPDALSETEKQQVSALSQLAAGIAGGLSTGDAAGGVTGAQAGRNAVENNFLDVVQLEDFAHRAKVGTGEERQKVIRDMVDTNVRQQDEIKEVCAKSPQQCQQRYGYLLDEWELFDDTIKRLAKDKALPDDFRDYMPAVYMSDVDAGGIVAEHGWTKRFEAMGFDADTARVMAATLPAVVSGVGGGGGKGNKVGGGGSGSKRTGGFAGDIEHVDEIAANKPRLSREELKSAYIRRLIENAEKISTAKLGSQTTVPRDINEQMFWREVRSNPLQGRKLYGMNNDARFPEMTGFQKMEAKHKLPNGKSIIIHYQYNSNTGKVYDMKITSPQPSLRDPRSVLDNLKEK</sequence>
<feature type="compositionally biased region" description="Gly residues" evidence="6">
    <location>
        <begin position="3203"/>
        <end position="3216"/>
    </location>
</feature>
<proteinExistence type="inferred from homology"/>
<dbReference type="InterPro" id="IPR012334">
    <property type="entry name" value="Pectin_lyas_fold"/>
</dbReference>
<feature type="compositionally biased region" description="Polar residues" evidence="6">
    <location>
        <begin position="2081"/>
        <end position="2099"/>
    </location>
</feature>
<feature type="compositionally biased region" description="Basic and acidic residues" evidence="6">
    <location>
        <begin position="2232"/>
        <end position="2262"/>
    </location>
</feature>
<dbReference type="RefSeq" id="WP_082402746.1">
    <property type="nucleotide sequence ID" value="NZ_CYTI01000002.1"/>
</dbReference>
<dbReference type="GO" id="GO:0090729">
    <property type="term" value="F:toxin activity"/>
    <property type="evidence" value="ECO:0007669"/>
    <property type="project" value="UniProtKB-KW"/>
</dbReference>
<keyword evidence="3" id="KW-1266">Target cell cytoplasm</keyword>
<dbReference type="InterPro" id="IPR011050">
    <property type="entry name" value="Pectin_lyase_fold/virulence"/>
</dbReference>
<evidence type="ECO:0000256" key="3">
    <source>
        <dbReference type="ARBA" id="ARBA00022913"/>
    </source>
</evidence>
<evidence type="ECO:0000256" key="5">
    <source>
        <dbReference type="ARBA" id="ARBA00024043"/>
    </source>
</evidence>
<evidence type="ECO:0000256" key="1">
    <source>
        <dbReference type="ARBA" id="ARBA00004219"/>
    </source>
</evidence>
<comment type="caution">
    <text evidence="8">The sequence shown here is derived from an EMBL/GenBank/DDBJ whole genome shotgun (WGS) entry which is preliminary data.</text>
</comment>
<feature type="region of interest" description="Disordered" evidence="6">
    <location>
        <begin position="3341"/>
        <end position="3362"/>
    </location>
</feature>
<dbReference type="EMBL" id="JAPZVI010000001">
    <property type="protein sequence ID" value="MCZ8400112.1"/>
    <property type="molecule type" value="Genomic_DNA"/>
</dbReference>
<comment type="subcellular location">
    <subcellularLocation>
        <location evidence="1">Target cell</location>
        <location evidence="1">Target cell cytoplasm</location>
    </subcellularLocation>
</comment>
<feature type="region of interest" description="Disordered" evidence="6">
    <location>
        <begin position="2081"/>
        <end position="2109"/>
    </location>
</feature>
<dbReference type="SUPFAM" id="SSF51126">
    <property type="entry name" value="Pectin lyase-like"/>
    <property type="match status" value="1"/>
</dbReference>